<sequence length="130" mass="14790">MQLDDLDIADDLTHLSHKHEQMKMKTTSITEASELVGLNTHKGKSTILKYNIESTNPISLDGEVLKDVKKFTYLDSIVDDRGGSDADVNEWIGKLRTAFLRLKNIWNSRQLLINITVRIFNMNVKTLSLC</sequence>
<accession>A0A183MSA7</accession>
<dbReference type="Proteomes" id="UP000277204">
    <property type="component" value="Unassembled WGS sequence"/>
</dbReference>
<dbReference type="AlphaFoldDB" id="A0A183MSA7"/>
<keyword evidence="2" id="KW-1185">Reference proteome</keyword>
<name>A0A183MSA7_9TREM</name>
<protein>
    <submittedName>
        <fullName evidence="1">Uncharacterized protein</fullName>
    </submittedName>
</protein>
<reference evidence="1 2" key="1">
    <citation type="submission" date="2018-11" db="EMBL/GenBank/DDBJ databases">
        <authorList>
            <consortium name="Pathogen Informatics"/>
        </authorList>
    </citation>
    <scope>NUCLEOTIDE SEQUENCE [LARGE SCALE GENOMIC DNA]</scope>
    <source>
        <strain evidence="1 2">Zambia</strain>
    </source>
</reference>
<evidence type="ECO:0000313" key="2">
    <source>
        <dbReference type="Proteomes" id="UP000277204"/>
    </source>
</evidence>
<proteinExistence type="predicted"/>
<dbReference type="Pfam" id="PF20049">
    <property type="entry name" value="DUF6451"/>
    <property type="match status" value="1"/>
</dbReference>
<evidence type="ECO:0000313" key="1">
    <source>
        <dbReference type="EMBL" id="VDP29759.1"/>
    </source>
</evidence>
<dbReference type="PANTHER" id="PTHR47027:SF25">
    <property type="entry name" value="REVERSE TRANSCRIPTASE DOMAIN-CONTAINING PROTEIN"/>
    <property type="match status" value="1"/>
</dbReference>
<gene>
    <name evidence="1" type="ORF">SMRZ_LOCUS18932</name>
</gene>
<dbReference type="PANTHER" id="PTHR47027">
    <property type="entry name" value="REVERSE TRANSCRIPTASE DOMAIN-CONTAINING PROTEIN"/>
    <property type="match status" value="1"/>
</dbReference>
<dbReference type="InterPro" id="IPR045609">
    <property type="entry name" value="DUF6451"/>
</dbReference>
<dbReference type="EMBL" id="UZAI01017803">
    <property type="protein sequence ID" value="VDP29759.1"/>
    <property type="molecule type" value="Genomic_DNA"/>
</dbReference>
<organism evidence="1 2">
    <name type="scientific">Schistosoma margrebowiei</name>
    <dbReference type="NCBI Taxonomy" id="48269"/>
    <lineage>
        <taxon>Eukaryota</taxon>
        <taxon>Metazoa</taxon>
        <taxon>Spiralia</taxon>
        <taxon>Lophotrochozoa</taxon>
        <taxon>Platyhelminthes</taxon>
        <taxon>Trematoda</taxon>
        <taxon>Digenea</taxon>
        <taxon>Strigeidida</taxon>
        <taxon>Schistosomatoidea</taxon>
        <taxon>Schistosomatidae</taxon>
        <taxon>Schistosoma</taxon>
    </lineage>
</organism>